<dbReference type="Proteomes" id="UP001412067">
    <property type="component" value="Unassembled WGS sequence"/>
</dbReference>
<proteinExistence type="predicted"/>
<accession>A0ABR2LYZ2</accession>
<dbReference type="EMBL" id="JBBWWR010000013">
    <property type="protein sequence ID" value="KAK8955312.1"/>
    <property type="molecule type" value="Genomic_DNA"/>
</dbReference>
<gene>
    <name evidence="1" type="ORF">KSP40_PGU006744</name>
</gene>
<evidence type="ECO:0000313" key="2">
    <source>
        <dbReference type="Proteomes" id="UP001412067"/>
    </source>
</evidence>
<protein>
    <submittedName>
        <fullName evidence="1">Uncharacterized protein</fullName>
    </submittedName>
</protein>
<organism evidence="1 2">
    <name type="scientific">Platanthera guangdongensis</name>
    <dbReference type="NCBI Taxonomy" id="2320717"/>
    <lineage>
        <taxon>Eukaryota</taxon>
        <taxon>Viridiplantae</taxon>
        <taxon>Streptophyta</taxon>
        <taxon>Embryophyta</taxon>
        <taxon>Tracheophyta</taxon>
        <taxon>Spermatophyta</taxon>
        <taxon>Magnoliopsida</taxon>
        <taxon>Liliopsida</taxon>
        <taxon>Asparagales</taxon>
        <taxon>Orchidaceae</taxon>
        <taxon>Orchidoideae</taxon>
        <taxon>Orchideae</taxon>
        <taxon>Orchidinae</taxon>
        <taxon>Platanthera</taxon>
    </lineage>
</organism>
<keyword evidence="2" id="KW-1185">Reference proteome</keyword>
<name>A0ABR2LYZ2_9ASPA</name>
<reference evidence="1 2" key="1">
    <citation type="journal article" date="2022" name="Nat. Plants">
        <title>Genomes of leafy and leafless Platanthera orchids illuminate the evolution of mycoheterotrophy.</title>
        <authorList>
            <person name="Li M.H."/>
            <person name="Liu K.W."/>
            <person name="Li Z."/>
            <person name="Lu H.C."/>
            <person name="Ye Q.L."/>
            <person name="Zhang D."/>
            <person name="Wang J.Y."/>
            <person name="Li Y.F."/>
            <person name="Zhong Z.M."/>
            <person name="Liu X."/>
            <person name="Yu X."/>
            <person name="Liu D.K."/>
            <person name="Tu X.D."/>
            <person name="Liu B."/>
            <person name="Hao Y."/>
            <person name="Liao X.Y."/>
            <person name="Jiang Y.T."/>
            <person name="Sun W.H."/>
            <person name="Chen J."/>
            <person name="Chen Y.Q."/>
            <person name="Ai Y."/>
            <person name="Zhai J.W."/>
            <person name="Wu S.S."/>
            <person name="Zhou Z."/>
            <person name="Hsiao Y.Y."/>
            <person name="Wu W.L."/>
            <person name="Chen Y.Y."/>
            <person name="Lin Y.F."/>
            <person name="Hsu J.L."/>
            <person name="Li C.Y."/>
            <person name="Wang Z.W."/>
            <person name="Zhao X."/>
            <person name="Zhong W.Y."/>
            <person name="Ma X.K."/>
            <person name="Ma L."/>
            <person name="Huang J."/>
            <person name="Chen G.Z."/>
            <person name="Huang M.Z."/>
            <person name="Huang L."/>
            <person name="Peng D.H."/>
            <person name="Luo Y.B."/>
            <person name="Zou S.Q."/>
            <person name="Chen S.P."/>
            <person name="Lan S."/>
            <person name="Tsai W.C."/>
            <person name="Van de Peer Y."/>
            <person name="Liu Z.J."/>
        </authorList>
    </citation>
    <scope>NUCLEOTIDE SEQUENCE [LARGE SCALE GENOMIC DNA]</scope>
    <source>
        <strain evidence="1">Lor288</strain>
    </source>
</reference>
<sequence>MKLKRYRGNLVASEILQSLALSDRLASSLLTAASSHLTTDVDADADLRVLASDHCR</sequence>
<evidence type="ECO:0000313" key="1">
    <source>
        <dbReference type="EMBL" id="KAK8955312.1"/>
    </source>
</evidence>
<comment type="caution">
    <text evidence="1">The sequence shown here is derived from an EMBL/GenBank/DDBJ whole genome shotgun (WGS) entry which is preliminary data.</text>
</comment>